<evidence type="ECO:0008006" key="7">
    <source>
        <dbReference type="Google" id="ProtNLM"/>
    </source>
</evidence>
<keyword evidence="1 3" id="KW-0853">WD repeat</keyword>
<accession>A0ABR0LXH9</accession>
<feature type="repeat" description="WD" evidence="3">
    <location>
        <begin position="116"/>
        <end position="147"/>
    </location>
</feature>
<dbReference type="InterPro" id="IPR001680">
    <property type="entry name" value="WD40_rpt"/>
</dbReference>
<dbReference type="Proteomes" id="UP001357485">
    <property type="component" value="Unassembled WGS sequence"/>
</dbReference>
<feature type="region of interest" description="Disordered" evidence="4">
    <location>
        <begin position="25"/>
        <end position="46"/>
    </location>
</feature>
<dbReference type="PROSITE" id="PS50082">
    <property type="entry name" value="WD_REPEATS_2"/>
    <property type="match status" value="1"/>
</dbReference>
<feature type="region of interest" description="Disordered" evidence="4">
    <location>
        <begin position="94"/>
        <end position="117"/>
    </location>
</feature>
<dbReference type="Pfam" id="PF00400">
    <property type="entry name" value="WD40"/>
    <property type="match status" value="2"/>
</dbReference>
<name>A0ABR0LXH9_9PEZI</name>
<keyword evidence="2" id="KW-0677">Repeat</keyword>
<dbReference type="PANTHER" id="PTHR14221:SF0">
    <property type="entry name" value="WD REPEAT-CONTAINING PROTEIN 44"/>
    <property type="match status" value="1"/>
</dbReference>
<dbReference type="SUPFAM" id="SSF50978">
    <property type="entry name" value="WD40 repeat-like"/>
    <property type="match status" value="1"/>
</dbReference>
<evidence type="ECO:0000256" key="4">
    <source>
        <dbReference type="SAM" id="MobiDB-lite"/>
    </source>
</evidence>
<evidence type="ECO:0000313" key="5">
    <source>
        <dbReference type="EMBL" id="KAK5256117.1"/>
    </source>
</evidence>
<dbReference type="InterPro" id="IPR015943">
    <property type="entry name" value="WD40/YVTN_repeat-like_dom_sf"/>
</dbReference>
<reference evidence="5 6" key="1">
    <citation type="submission" date="2023-08" db="EMBL/GenBank/DDBJ databases">
        <title>Black Yeasts Isolated from many extreme environments.</title>
        <authorList>
            <person name="Coleine C."/>
            <person name="Stajich J.E."/>
            <person name="Selbmann L."/>
        </authorList>
    </citation>
    <scope>NUCLEOTIDE SEQUENCE [LARGE SCALE GENOMIC DNA]</scope>
    <source>
        <strain evidence="5 6">CCFEE 536</strain>
    </source>
</reference>
<dbReference type="SMART" id="SM00320">
    <property type="entry name" value="WD40"/>
    <property type="match status" value="2"/>
</dbReference>
<dbReference type="Gene3D" id="2.130.10.10">
    <property type="entry name" value="YVTN repeat-like/Quinoprotein amine dehydrogenase"/>
    <property type="match status" value="1"/>
</dbReference>
<dbReference type="InterPro" id="IPR040324">
    <property type="entry name" value="WDR44/Dgr2"/>
</dbReference>
<dbReference type="PROSITE" id="PS50294">
    <property type="entry name" value="WD_REPEATS_REGION"/>
    <property type="match status" value="1"/>
</dbReference>
<sequence>MGRTKLCLSAEKGVSFLSRIIGNKKKDVLDDPSEAGSDQGDLRPEGMDAQLFSHPIDNISFNPRHPQPPAYIKIRSRNKKEKDFNRLFLAQELRRKTGNESGMRPSNGKTGSAGTAGSTEGTIWAMEFSKDGKYLAAAGQDKIVRVWAVLSTPEHRRAHEREEEAASGITEGQALRLSAPVFQSKPTREYEGHTSTVLDLSWSKNNFLLSSSMDKTTQSSGFGAFPTKA</sequence>
<comment type="caution">
    <text evidence="5">The sequence shown here is derived from an EMBL/GenBank/DDBJ whole genome shotgun (WGS) entry which is preliminary data.</text>
</comment>
<dbReference type="InterPro" id="IPR036322">
    <property type="entry name" value="WD40_repeat_dom_sf"/>
</dbReference>
<evidence type="ECO:0000256" key="2">
    <source>
        <dbReference type="ARBA" id="ARBA00022737"/>
    </source>
</evidence>
<evidence type="ECO:0000313" key="6">
    <source>
        <dbReference type="Proteomes" id="UP001357485"/>
    </source>
</evidence>
<keyword evidence="6" id="KW-1185">Reference proteome</keyword>
<gene>
    <name evidence="5" type="ORF">LTR16_003983</name>
</gene>
<organism evidence="5 6">
    <name type="scientific">Cryomyces antarcticus</name>
    <dbReference type="NCBI Taxonomy" id="329879"/>
    <lineage>
        <taxon>Eukaryota</taxon>
        <taxon>Fungi</taxon>
        <taxon>Dikarya</taxon>
        <taxon>Ascomycota</taxon>
        <taxon>Pezizomycotina</taxon>
        <taxon>Dothideomycetes</taxon>
        <taxon>Dothideomycetes incertae sedis</taxon>
        <taxon>Cryomyces</taxon>
    </lineage>
</organism>
<evidence type="ECO:0000256" key="1">
    <source>
        <dbReference type="ARBA" id="ARBA00022574"/>
    </source>
</evidence>
<protein>
    <recommendedName>
        <fullName evidence="7">Anaphase-promoting complex subunit 4 WD40 domain-containing protein</fullName>
    </recommendedName>
</protein>
<dbReference type="EMBL" id="JAVRRA010008684">
    <property type="protein sequence ID" value="KAK5256117.1"/>
    <property type="molecule type" value="Genomic_DNA"/>
</dbReference>
<dbReference type="PANTHER" id="PTHR14221">
    <property type="entry name" value="WD REPEAT DOMAIN 44"/>
    <property type="match status" value="1"/>
</dbReference>
<evidence type="ECO:0000256" key="3">
    <source>
        <dbReference type="PROSITE-ProRule" id="PRU00221"/>
    </source>
</evidence>
<proteinExistence type="predicted"/>